<reference evidence="13 14" key="1">
    <citation type="submission" date="2018-05" db="EMBL/GenBank/DDBJ databases">
        <title>A metagenomic window into the 2 km-deep terrestrial subsurface aquifer revealed taxonomically and functionally diverse microbial community comprising novel uncultured bacterial lineages.</title>
        <authorList>
            <person name="Kadnikov V.V."/>
            <person name="Mardanov A.V."/>
            <person name="Beletsky A.V."/>
            <person name="Banks D."/>
            <person name="Pimenov N.V."/>
            <person name="Frank Y.A."/>
            <person name="Karnachuk O.V."/>
            <person name="Ravin N.V."/>
        </authorList>
    </citation>
    <scope>NUCLEOTIDE SEQUENCE [LARGE SCALE GENOMIC DNA]</scope>
    <source>
        <strain evidence="13">BY5</strain>
    </source>
</reference>
<dbReference type="InterPro" id="IPR008915">
    <property type="entry name" value="Peptidase_M50"/>
</dbReference>
<keyword evidence="4 13" id="KW-0645">Protease</keyword>
<comment type="subcellular location">
    <subcellularLocation>
        <location evidence="2">Membrane</location>
        <topology evidence="2">Multi-pass membrane protein</topology>
    </subcellularLocation>
</comment>
<dbReference type="SUPFAM" id="SSF50156">
    <property type="entry name" value="PDZ domain-like"/>
    <property type="match status" value="1"/>
</dbReference>
<dbReference type="PROSITE" id="PS50106">
    <property type="entry name" value="PDZ"/>
    <property type="match status" value="1"/>
</dbReference>
<dbReference type="InterPro" id="IPR004387">
    <property type="entry name" value="Pept_M50_Zn"/>
</dbReference>
<evidence type="ECO:0000256" key="10">
    <source>
        <dbReference type="ARBA" id="ARBA00023136"/>
    </source>
</evidence>
<evidence type="ECO:0000256" key="8">
    <source>
        <dbReference type="ARBA" id="ARBA00022989"/>
    </source>
</evidence>
<keyword evidence="9" id="KW-0482">Metalloprotease</keyword>
<comment type="caution">
    <text evidence="13">The sequence shown here is derived from an EMBL/GenBank/DDBJ whole genome shotgun (WGS) entry which is preliminary data.</text>
</comment>
<feature type="transmembrane region" description="Helical" evidence="11">
    <location>
        <begin position="94"/>
        <end position="115"/>
    </location>
</feature>
<keyword evidence="10 11" id="KW-0472">Membrane</keyword>
<evidence type="ECO:0000256" key="11">
    <source>
        <dbReference type="SAM" id="Phobius"/>
    </source>
</evidence>
<evidence type="ECO:0000313" key="14">
    <source>
        <dbReference type="Proteomes" id="UP000252355"/>
    </source>
</evidence>
<feature type="transmembrane region" description="Helical" evidence="11">
    <location>
        <begin position="265"/>
        <end position="285"/>
    </location>
</feature>
<dbReference type="CDD" id="cd06163">
    <property type="entry name" value="S2P-M50_PDZ_RseP-like"/>
    <property type="match status" value="1"/>
</dbReference>
<dbReference type="GO" id="GO:0006508">
    <property type="term" value="P:proteolysis"/>
    <property type="evidence" value="ECO:0007669"/>
    <property type="project" value="UniProtKB-KW"/>
</dbReference>
<dbReference type="GO" id="GO:0016020">
    <property type="term" value="C:membrane"/>
    <property type="evidence" value="ECO:0007669"/>
    <property type="project" value="UniProtKB-SubCell"/>
</dbReference>
<accession>A0A367ZUQ0</accession>
<comment type="similarity">
    <text evidence="3">Belongs to the peptidase M50B family.</text>
</comment>
<feature type="transmembrane region" description="Helical" evidence="11">
    <location>
        <begin position="312"/>
        <end position="333"/>
    </location>
</feature>
<feature type="transmembrane region" description="Helical" evidence="11">
    <location>
        <begin position="232"/>
        <end position="253"/>
    </location>
</feature>
<keyword evidence="13" id="KW-0131">Cell cycle</keyword>
<dbReference type="Proteomes" id="UP000252355">
    <property type="component" value="Unassembled WGS sequence"/>
</dbReference>
<sequence>MISWMTLAGWGKAILGFGLLILVHEMGHLLALKWRGFPVFAFSLGFGRPWCRLRWQGTEYRLGWLPLGGYVLAEDPAAPVAAAPRGAPRPRDQFLVALAGPLANFLLAWALYWGLIGGVGLPQPIPVVASVLKHGPGADAGLHAGDRVVEMNGVRVRTWDEFVRLIQINGARPARVTVEREGVRQDLTVTPQTEGGRCVVGVVPVQAPRQPVPWARAAGLALVRTITEIRQVVAGLVGMLFAAGGGEVAGPLAIIDHISQAAVSWWAFLALLAVLSINLGVFNLLPIPPLDGIRMVLALLQAIRRRPLEERILLPIYQWGTVGLGLVFLLVTLKDLAGFF</sequence>
<proteinExistence type="inferred from homology"/>
<evidence type="ECO:0000256" key="9">
    <source>
        <dbReference type="ARBA" id="ARBA00023049"/>
    </source>
</evidence>
<dbReference type="Pfam" id="PF17820">
    <property type="entry name" value="PDZ_6"/>
    <property type="match status" value="1"/>
</dbReference>
<keyword evidence="6" id="KW-0378">Hydrolase</keyword>
<dbReference type="CDD" id="cd23081">
    <property type="entry name" value="cpPDZ_EcRseP-like"/>
    <property type="match status" value="1"/>
</dbReference>
<organism evidence="13 14">
    <name type="scientific">Candidatus Ozemobacter sibiricus</name>
    <dbReference type="NCBI Taxonomy" id="2268124"/>
    <lineage>
        <taxon>Bacteria</taxon>
        <taxon>Candidatus Ozemobacteria</taxon>
        <taxon>Candidatus Ozemobacterales</taxon>
        <taxon>Candidatus Ozemobacteraceae</taxon>
        <taxon>Candidatus Ozemobacter</taxon>
    </lineage>
</organism>
<evidence type="ECO:0000256" key="4">
    <source>
        <dbReference type="ARBA" id="ARBA00022670"/>
    </source>
</evidence>
<dbReference type="PANTHER" id="PTHR42837">
    <property type="entry name" value="REGULATOR OF SIGMA-E PROTEASE RSEP"/>
    <property type="match status" value="1"/>
</dbReference>
<evidence type="ECO:0000256" key="7">
    <source>
        <dbReference type="ARBA" id="ARBA00022833"/>
    </source>
</evidence>
<dbReference type="SMART" id="SM00228">
    <property type="entry name" value="PDZ"/>
    <property type="match status" value="1"/>
</dbReference>
<name>A0A367ZUQ0_9BACT</name>
<dbReference type="InterPro" id="IPR001478">
    <property type="entry name" value="PDZ"/>
</dbReference>
<dbReference type="EMBL" id="QOQW01000003">
    <property type="protein sequence ID" value="RCK81092.1"/>
    <property type="molecule type" value="Genomic_DNA"/>
</dbReference>
<evidence type="ECO:0000313" key="13">
    <source>
        <dbReference type="EMBL" id="RCK81092.1"/>
    </source>
</evidence>
<evidence type="ECO:0000256" key="2">
    <source>
        <dbReference type="ARBA" id="ARBA00004141"/>
    </source>
</evidence>
<evidence type="ECO:0000256" key="6">
    <source>
        <dbReference type="ARBA" id="ARBA00022801"/>
    </source>
</evidence>
<keyword evidence="13" id="KW-0132">Cell division</keyword>
<keyword evidence="7" id="KW-0862">Zinc</keyword>
<evidence type="ECO:0000256" key="1">
    <source>
        <dbReference type="ARBA" id="ARBA00001947"/>
    </source>
</evidence>
<evidence type="ECO:0000256" key="5">
    <source>
        <dbReference type="ARBA" id="ARBA00022692"/>
    </source>
</evidence>
<dbReference type="Gene3D" id="2.30.42.10">
    <property type="match status" value="1"/>
</dbReference>
<evidence type="ECO:0000259" key="12">
    <source>
        <dbReference type="PROSITE" id="PS50106"/>
    </source>
</evidence>
<protein>
    <submittedName>
        <fullName evidence="13">Intramembrane protease RasP/YluC, implicated in cell division based on FtsL cleavage</fullName>
    </submittedName>
</protein>
<dbReference type="InterPro" id="IPR036034">
    <property type="entry name" value="PDZ_sf"/>
</dbReference>
<dbReference type="GO" id="GO:0051301">
    <property type="term" value="P:cell division"/>
    <property type="evidence" value="ECO:0007669"/>
    <property type="project" value="UniProtKB-KW"/>
</dbReference>
<gene>
    <name evidence="13" type="ORF">OZSIB_2469</name>
</gene>
<keyword evidence="5 11" id="KW-0812">Transmembrane</keyword>
<evidence type="ECO:0000256" key="3">
    <source>
        <dbReference type="ARBA" id="ARBA00007931"/>
    </source>
</evidence>
<keyword evidence="8 11" id="KW-1133">Transmembrane helix</keyword>
<dbReference type="GO" id="GO:0004222">
    <property type="term" value="F:metalloendopeptidase activity"/>
    <property type="evidence" value="ECO:0007669"/>
    <property type="project" value="InterPro"/>
</dbReference>
<comment type="cofactor">
    <cofactor evidence="1">
        <name>Zn(2+)</name>
        <dbReference type="ChEBI" id="CHEBI:29105"/>
    </cofactor>
</comment>
<dbReference type="AlphaFoldDB" id="A0A367ZUQ0"/>
<dbReference type="Pfam" id="PF02163">
    <property type="entry name" value="Peptidase_M50"/>
    <property type="match status" value="1"/>
</dbReference>
<feature type="domain" description="PDZ" evidence="12">
    <location>
        <begin position="127"/>
        <end position="167"/>
    </location>
</feature>
<dbReference type="PANTHER" id="PTHR42837:SF2">
    <property type="entry name" value="MEMBRANE METALLOPROTEASE ARASP2, CHLOROPLASTIC-RELATED"/>
    <property type="match status" value="1"/>
</dbReference>
<dbReference type="InterPro" id="IPR041489">
    <property type="entry name" value="PDZ_6"/>
</dbReference>